<comment type="pathway">
    <text evidence="6">Cofactor biosynthesis; adenosylcobalamin biosynthesis; adenosylcobalamin from cob(II)yrinate a,c-diamide: step 5/7.</text>
</comment>
<comment type="similarity">
    <text evidence="7">Belongs to the CobU/CobP family.</text>
</comment>
<dbReference type="NCBIfam" id="NF004469">
    <property type="entry name" value="PRK05800.1"/>
    <property type="match status" value="1"/>
</dbReference>
<dbReference type="Proteomes" id="UP000746471">
    <property type="component" value="Unassembled WGS sequence"/>
</dbReference>
<comment type="catalytic activity">
    <reaction evidence="1">
        <text>adenosylcob(III)inamide + ATP = adenosylcob(III)inamide phosphate + ADP + H(+)</text>
        <dbReference type="Rhea" id="RHEA:15769"/>
        <dbReference type="ChEBI" id="CHEBI:2480"/>
        <dbReference type="ChEBI" id="CHEBI:15378"/>
        <dbReference type="ChEBI" id="CHEBI:30616"/>
        <dbReference type="ChEBI" id="CHEBI:58502"/>
        <dbReference type="ChEBI" id="CHEBI:456216"/>
        <dbReference type="EC" id="2.7.1.156"/>
    </reaction>
</comment>
<evidence type="ECO:0000256" key="16">
    <source>
        <dbReference type="ARBA" id="ARBA00029570"/>
    </source>
</evidence>
<evidence type="ECO:0000256" key="2">
    <source>
        <dbReference type="ARBA" id="ARBA00000711"/>
    </source>
</evidence>
<gene>
    <name evidence="18" type="primary">cobU</name>
    <name evidence="18" type="ORF">KHM83_11860</name>
</gene>
<keyword evidence="11 18" id="KW-0808">Transferase</keyword>
<protein>
    <recommendedName>
        <fullName evidence="16">Adenosylcobinamide kinase</fullName>
        <ecNumber evidence="8">2.7.1.156</ecNumber>
        <ecNumber evidence="9">2.7.7.62</ecNumber>
    </recommendedName>
    <alternativeName>
        <fullName evidence="17">Adenosylcobinamide-phosphate guanylyltransferase</fullName>
    </alternativeName>
</protein>
<dbReference type="PANTHER" id="PTHR34848">
    <property type="match status" value="1"/>
</dbReference>
<keyword evidence="13 18" id="KW-0418">Kinase</keyword>
<keyword evidence="12" id="KW-0547">Nucleotide-binding</keyword>
<evidence type="ECO:0000256" key="11">
    <source>
        <dbReference type="ARBA" id="ARBA00022679"/>
    </source>
</evidence>
<evidence type="ECO:0000256" key="4">
    <source>
        <dbReference type="ARBA" id="ARBA00003889"/>
    </source>
</evidence>
<dbReference type="Gene3D" id="3.40.50.300">
    <property type="entry name" value="P-loop containing nucleotide triphosphate hydrolases"/>
    <property type="match status" value="1"/>
</dbReference>
<dbReference type="InterPro" id="IPR003203">
    <property type="entry name" value="CobU/CobP"/>
</dbReference>
<comment type="catalytic activity">
    <reaction evidence="2">
        <text>adenosylcob(III)inamide phosphate + GTP + H(+) = adenosylcob(III)inamide-GDP + diphosphate</text>
        <dbReference type="Rhea" id="RHEA:22712"/>
        <dbReference type="ChEBI" id="CHEBI:15378"/>
        <dbReference type="ChEBI" id="CHEBI:33019"/>
        <dbReference type="ChEBI" id="CHEBI:37565"/>
        <dbReference type="ChEBI" id="CHEBI:58502"/>
        <dbReference type="ChEBI" id="CHEBI:60487"/>
        <dbReference type="EC" id="2.7.7.62"/>
    </reaction>
</comment>
<dbReference type="EC" id="2.7.7.62" evidence="9"/>
<evidence type="ECO:0000256" key="15">
    <source>
        <dbReference type="ARBA" id="ARBA00023134"/>
    </source>
</evidence>
<sequence>MIIYITGGARSGKSRFAEAKVASLGEKVAYIATAIPFDDGMKDRIAKHQSQRPASWQTIEQYKHFETLIDKNAFLEANALIFDCATVMITNIMMDSGLDFDTVAVETVNALEREIAKEVEQLLKICREENKQLVIVSNEVGLGLVPSYRMGNFFRDIQGRINQLLASEADEVHFVVSGIPLQIK</sequence>
<dbReference type="EMBL" id="JAHBCL010000019">
    <property type="protein sequence ID" value="MBS7527377.1"/>
    <property type="molecule type" value="Genomic_DNA"/>
</dbReference>
<keyword evidence="14" id="KW-0067">ATP-binding</keyword>
<evidence type="ECO:0000256" key="17">
    <source>
        <dbReference type="ARBA" id="ARBA00030571"/>
    </source>
</evidence>
<dbReference type="GO" id="GO:0008820">
    <property type="term" value="F:cobinamide phosphate guanylyltransferase activity"/>
    <property type="evidence" value="ECO:0007669"/>
    <property type="project" value="UniProtKB-EC"/>
</dbReference>
<proteinExistence type="inferred from homology"/>
<evidence type="ECO:0000256" key="13">
    <source>
        <dbReference type="ARBA" id="ARBA00022777"/>
    </source>
</evidence>
<comment type="caution">
    <text evidence="18">The sequence shown here is derived from an EMBL/GenBank/DDBJ whole genome shotgun (WGS) entry which is preliminary data.</text>
</comment>
<evidence type="ECO:0000256" key="8">
    <source>
        <dbReference type="ARBA" id="ARBA00012016"/>
    </source>
</evidence>
<evidence type="ECO:0000313" key="18">
    <source>
        <dbReference type="EMBL" id="MBS7527377.1"/>
    </source>
</evidence>
<evidence type="ECO:0000256" key="5">
    <source>
        <dbReference type="ARBA" id="ARBA00004692"/>
    </source>
</evidence>
<keyword evidence="19" id="KW-1185">Reference proteome</keyword>
<evidence type="ECO:0000256" key="3">
    <source>
        <dbReference type="ARBA" id="ARBA00001522"/>
    </source>
</evidence>
<reference evidence="18 19" key="1">
    <citation type="submission" date="2021-05" db="EMBL/GenBank/DDBJ databases">
        <title>Fusibacter ferrireducens sp. nov., an anaerobic, sulfur- and Fe-reducing bacterium isolated from the mangrove sediment.</title>
        <authorList>
            <person name="Qiu D."/>
        </authorList>
    </citation>
    <scope>NUCLEOTIDE SEQUENCE [LARGE SCALE GENOMIC DNA]</scope>
    <source>
        <strain evidence="18 19">DSM 12116</strain>
    </source>
</reference>
<evidence type="ECO:0000256" key="9">
    <source>
        <dbReference type="ARBA" id="ARBA00012523"/>
    </source>
</evidence>
<evidence type="ECO:0000313" key="19">
    <source>
        <dbReference type="Proteomes" id="UP000746471"/>
    </source>
</evidence>
<dbReference type="InterPro" id="IPR027417">
    <property type="entry name" value="P-loop_NTPase"/>
</dbReference>
<keyword evidence="18" id="KW-0548">Nucleotidyltransferase</keyword>
<evidence type="ECO:0000256" key="6">
    <source>
        <dbReference type="ARBA" id="ARBA00005159"/>
    </source>
</evidence>
<name>A0ABS5PR67_9FIRM</name>
<dbReference type="RefSeq" id="WP_213237238.1">
    <property type="nucleotide sequence ID" value="NZ_JAHBCL010000019.1"/>
</dbReference>
<comment type="catalytic activity">
    <reaction evidence="3">
        <text>adenosylcob(III)inamide + GTP = adenosylcob(III)inamide phosphate + GDP + H(+)</text>
        <dbReference type="Rhea" id="RHEA:15765"/>
        <dbReference type="ChEBI" id="CHEBI:2480"/>
        <dbReference type="ChEBI" id="CHEBI:15378"/>
        <dbReference type="ChEBI" id="CHEBI:37565"/>
        <dbReference type="ChEBI" id="CHEBI:58189"/>
        <dbReference type="ChEBI" id="CHEBI:58502"/>
        <dbReference type="EC" id="2.7.1.156"/>
    </reaction>
</comment>
<evidence type="ECO:0000256" key="14">
    <source>
        <dbReference type="ARBA" id="ARBA00022840"/>
    </source>
</evidence>
<evidence type="ECO:0000256" key="10">
    <source>
        <dbReference type="ARBA" id="ARBA00022573"/>
    </source>
</evidence>
<evidence type="ECO:0000256" key="12">
    <source>
        <dbReference type="ARBA" id="ARBA00022741"/>
    </source>
</evidence>
<accession>A0ABS5PR67</accession>
<keyword evidence="10" id="KW-0169">Cobalamin biosynthesis</keyword>
<dbReference type="CDD" id="cd00544">
    <property type="entry name" value="CobU"/>
    <property type="match status" value="1"/>
</dbReference>
<dbReference type="EC" id="2.7.1.156" evidence="8"/>
<dbReference type="SUPFAM" id="SSF52540">
    <property type="entry name" value="P-loop containing nucleoside triphosphate hydrolases"/>
    <property type="match status" value="1"/>
</dbReference>
<evidence type="ECO:0000256" key="7">
    <source>
        <dbReference type="ARBA" id="ARBA00007490"/>
    </source>
</evidence>
<dbReference type="PANTHER" id="PTHR34848:SF1">
    <property type="entry name" value="BIFUNCTIONAL ADENOSYLCOBALAMIN BIOSYNTHESIS PROTEIN COBU"/>
    <property type="match status" value="1"/>
</dbReference>
<keyword evidence="15" id="KW-0342">GTP-binding</keyword>
<dbReference type="Pfam" id="PF02283">
    <property type="entry name" value="CobU"/>
    <property type="match status" value="1"/>
</dbReference>
<dbReference type="GO" id="GO:0043752">
    <property type="term" value="F:adenosylcobinamide kinase activity"/>
    <property type="evidence" value="ECO:0007669"/>
    <property type="project" value="UniProtKB-EC"/>
</dbReference>
<dbReference type="PIRSF" id="PIRSF006135">
    <property type="entry name" value="CobU"/>
    <property type="match status" value="1"/>
</dbReference>
<comment type="function">
    <text evidence="4">Catalyzes ATP-dependent phosphorylation of adenosylcobinamide and addition of GMP to adenosylcobinamide phosphate.</text>
</comment>
<comment type="pathway">
    <text evidence="5">Cofactor biosynthesis; adenosylcobalamin biosynthesis; adenosylcobalamin from cob(II)yrinate a,c-diamide: step 6/7.</text>
</comment>
<evidence type="ECO:0000256" key="1">
    <source>
        <dbReference type="ARBA" id="ARBA00000312"/>
    </source>
</evidence>
<organism evidence="18 19">
    <name type="scientific">Fusibacter paucivorans</name>
    <dbReference type="NCBI Taxonomy" id="76009"/>
    <lineage>
        <taxon>Bacteria</taxon>
        <taxon>Bacillati</taxon>
        <taxon>Bacillota</taxon>
        <taxon>Clostridia</taxon>
        <taxon>Eubacteriales</taxon>
        <taxon>Eubacteriales Family XII. Incertae Sedis</taxon>
        <taxon>Fusibacter</taxon>
    </lineage>
</organism>